<dbReference type="GO" id="GO:0006826">
    <property type="term" value="P:iron ion transport"/>
    <property type="evidence" value="ECO:0007669"/>
    <property type="project" value="UniProtKB-KW"/>
</dbReference>
<accession>A0A379ICJ8</accession>
<evidence type="ECO:0000256" key="3">
    <source>
        <dbReference type="ARBA" id="ARBA00022452"/>
    </source>
</evidence>
<evidence type="ECO:0000256" key="7">
    <source>
        <dbReference type="ARBA" id="ARBA00023065"/>
    </source>
</evidence>
<dbReference type="InterPro" id="IPR000531">
    <property type="entry name" value="Beta-barrel_TonB"/>
</dbReference>
<reference evidence="15 16" key="1">
    <citation type="submission" date="2018-06" db="EMBL/GenBank/DDBJ databases">
        <authorList>
            <consortium name="Pathogen Informatics"/>
            <person name="Doyle S."/>
        </authorList>
    </citation>
    <scope>NUCLEOTIDE SEQUENCE [LARGE SCALE GENOMIC DNA]</scope>
    <source>
        <strain evidence="15 16">NCTC10392</strain>
    </source>
</reference>
<dbReference type="GO" id="GO:0009279">
    <property type="term" value="C:cell outer membrane"/>
    <property type="evidence" value="ECO:0007669"/>
    <property type="project" value="UniProtKB-SubCell"/>
</dbReference>
<dbReference type="CDD" id="cd01347">
    <property type="entry name" value="ligand_gated_channel"/>
    <property type="match status" value="1"/>
</dbReference>
<evidence type="ECO:0000259" key="13">
    <source>
        <dbReference type="Pfam" id="PF00593"/>
    </source>
</evidence>
<comment type="similarity">
    <text evidence="11 12">Belongs to the TonB-dependent receptor family.</text>
</comment>
<dbReference type="Gene3D" id="2.40.170.20">
    <property type="entry name" value="TonB-dependent receptor, beta-barrel domain"/>
    <property type="match status" value="1"/>
</dbReference>
<keyword evidence="7" id="KW-0406">Ion transport</keyword>
<keyword evidence="2 11" id="KW-0813">Transport</keyword>
<dbReference type="EMBL" id="UGUS01000002">
    <property type="protein sequence ID" value="SUD30577.1"/>
    <property type="molecule type" value="Genomic_DNA"/>
</dbReference>
<dbReference type="Pfam" id="PF07715">
    <property type="entry name" value="Plug"/>
    <property type="match status" value="1"/>
</dbReference>
<organism evidence="15 16">
    <name type="scientific">Pseudomonas fluorescens</name>
    <dbReference type="NCBI Taxonomy" id="294"/>
    <lineage>
        <taxon>Bacteria</taxon>
        <taxon>Pseudomonadati</taxon>
        <taxon>Pseudomonadota</taxon>
        <taxon>Gammaproteobacteria</taxon>
        <taxon>Pseudomonadales</taxon>
        <taxon>Pseudomonadaceae</taxon>
        <taxon>Pseudomonas</taxon>
    </lineage>
</organism>
<evidence type="ECO:0000313" key="15">
    <source>
        <dbReference type="EMBL" id="SUD30577.1"/>
    </source>
</evidence>
<evidence type="ECO:0000256" key="12">
    <source>
        <dbReference type="RuleBase" id="RU003357"/>
    </source>
</evidence>
<feature type="domain" description="TonB-dependent receptor plug" evidence="14">
    <location>
        <begin position="89"/>
        <end position="199"/>
    </location>
</feature>
<dbReference type="PANTHER" id="PTHR32552:SF81">
    <property type="entry name" value="TONB-DEPENDENT OUTER MEMBRANE RECEPTOR"/>
    <property type="match status" value="1"/>
</dbReference>
<feature type="domain" description="TonB-dependent receptor-like beta-barrel" evidence="13">
    <location>
        <begin position="307"/>
        <end position="696"/>
    </location>
</feature>
<sequence length="728" mass="80570">MNESRYQLYFFNFLIELDSRRLGTSSVPGIRKNKKTGVGEQGVTFKKTTMAVAVGSAICLCNGAWAGEQTSSLEIAPITVTGEKINRSLEQTQSSVVVVTEQQLREKQDRDLVDVFARTPGVYNQSGNENWGIRGVPVSGFDDQGPATLNGAVSVFVDGAVQPNRALTLSPMPLWDVDQVEVFLGPQSTTQGRNSLAGAVVIQTRNPTFEPSFSARTHMGNYGERGAAVAGGGALVDNRIAGRIAVDYQEGDGYIDNIALHDDANPTRTGNARGKLLILPNDDLDVLLTYAHGESRKGDNSAMRQSDKIRYYKMTSNTKAYDKLEQDTLSAKLDYRLDDHWSLTSLSANTRSDYDARLDFDQSADANQVVLRTQDGDLFSQELRLNYSGDTVKSFVGAYYGHNTNNFHDRLLFDNALFGTAKGETTIESKAVFGEINWTFAPQWTLVTGLRYDHETNDTDIKQDDFSSPGKVSKSFDALLPKLGLDYELAANQYLGVMVQKGYRGGGVNVRAGGGHEGYDPEYTTNYELSYRGAFFDKTLRTRANLYYTDWRDQQVSVLERNTDFVQVFNAGSSAIKGLEVFVEKDLGEPLTLTAGGSITAGKYKDFVTGDGRDMSGEEFLYSPRYKLSLGGIYRWNDRLTLNTDLVYQSSAPSEYEFDTPGQVTGERRSDSYWLVNFNTEYKVSKNVAVSGFVKNAFDKEYITNNRSGDIVDVGAPRTVGLVLRYDM</sequence>
<evidence type="ECO:0000256" key="6">
    <source>
        <dbReference type="ARBA" id="ARBA00023004"/>
    </source>
</evidence>
<keyword evidence="4" id="KW-0410">Iron transport</keyword>
<proteinExistence type="inferred from homology"/>
<gene>
    <name evidence="15" type="primary">cirA_3</name>
    <name evidence="15" type="ORF">NCTC10392_02499</name>
</gene>
<name>A0A379ICJ8_PSEFL</name>
<dbReference type="Pfam" id="PF00593">
    <property type="entry name" value="TonB_dep_Rec_b-barrel"/>
    <property type="match status" value="1"/>
</dbReference>
<dbReference type="InterPro" id="IPR036942">
    <property type="entry name" value="Beta-barrel_TonB_sf"/>
</dbReference>
<dbReference type="PROSITE" id="PS52016">
    <property type="entry name" value="TONB_DEPENDENT_REC_3"/>
    <property type="match status" value="1"/>
</dbReference>
<keyword evidence="5 11" id="KW-0812">Transmembrane</keyword>
<evidence type="ECO:0000256" key="11">
    <source>
        <dbReference type="PROSITE-ProRule" id="PRU01360"/>
    </source>
</evidence>
<dbReference type="AlphaFoldDB" id="A0A379ICJ8"/>
<dbReference type="Proteomes" id="UP000255125">
    <property type="component" value="Unassembled WGS sequence"/>
</dbReference>
<evidence type="ECO:0000256" key="1">
    <source>
        <dbReference type="ARBA" id="ARBA00004571"/>
    </source>
</evidence>
<keyword evidence="8 12" id="KW-0798">TonB box</keyword>
<keyword evidence="15" id="KW-0675">Receptor</keyword>
<keyword evidence="9 11" id="KW-0472">Membrane</keyword>
<dbReference type="PANTHER" id="PTHR32552">
    <property type="entry name" value="FERRICHROME IRON RECEPTOR-RELATED"/>
    <property type="match status" value="1"/>
</dbReference>
<dbReference type="SUPFAM" id="SSF56935">
    <property type="entry name" value="Porins"/>
    <property type="match status" value="1"/>
</dbReference>
<evidence type="ECO:0000256" key="4">
    <source>
        <dbReference type="ARBA" id="ARBA00022496"/>
    </source>
</evidence>
<protein>
    <submittedName>
        <fullName evidence="15">TonB-dependent receptor</fullName>
    </submittedName>
</protein>
<keyword evidence="10 11" id="KW-0998">Cell outer membrane</keyword>
<evidence type="ECO:0000256" key="5">
    <source>
        <dbReference type="ARBA" id="ARBA00022692"/>
    </source>
</evidence>
<keyword evidence="6" id="KW-0408">Iron</keyword>
<evidence type="ECO:0000313" key="16">
    <source>
        <dbReference type="Proteomes" id="UP000255125"/>
    </source>
</evidence>
<dbReference type="InterPro" id="IPR039426">
    <property type="entry name" value="TonB-dep_rcpt-like"/>
</dbReference>
<evidence type="ECO:0000256" key="8">
    <source>
        <dbReference type="ARBA" id="ARBA00023077"/>
    </source>
</evidence>
<comment type="subcellular location">
    <subcellularLocation>
        <location evidence="1 11">Cell outer membrane</location>
        <topology evidence="1 11">Multi-pass membrane protein</topology>
    </subcellularLocation>
</comment>
<evidence type="ECO:0000256" key="10">
    <source>
        <dbReference type="ARBA" id="ARBA00023237"/>
    </source>
</evidence>
<evidence type="ECO:0000256" key="9">
    <source>
        <dbReference type="ARBA" id="ARBA00023136"/>
    </source>
</evidence>
<evidence type="ECO:0000256" key="2">
    <source>
        <dbReference type="ARBA" id="ARBA00022448"/>
    </source>
</evidence>
<dbReference type="InterPro" id="IPR012910">
    <property type="entry name" value="Plug_dom"/>
</dbReference>
<keyword evidence="3 11" id="KW-1134">Transmembrane beta strand</keyword>
<evidence type="ECO:0000259" key="14">
    <source>
        <dbReference type="Pfam" id="PF07715"/>
    </source>
</evidence>